<dbReference type="RefSeq" id="XP_003955964.1">
    <property type="nucleotide sequence ID" value="XM_003955915.1"/>
</dbReference>
<keyword evidence="4" id="KW-1185">Reference proteome</keyword>
<reference evidence="3 4" key="1">
    <citation type="journal article" date="2011" name="Proc. Natl. Acad. Sci. U.S.A.">
        <title>Evolutionary erosion of yeast sex chromosomes by mating-type switching accidents.</title>
        <authorList>
            <person name="Gordon J.L."/>
            <person name="Armisen D."/>
            <person name="Proux-Wera E."/>
            <person name="Oheigeartaigh S.S."/>
            <person name="Byrne K.P."/>
            <person name="Wolfe K.H."/>
        </authorList>
    </citation>
    <scope>NUCLEOTIDE SEQUENCE [LARGE SCALE GENOMIC DNA]</scope>
    <source>
        <strain evidence="4">ATCC 22294 / BCRC 22015 / CBS 2517 / CECT 1963 / NBRC 1671 / NRRL Y-8276</strain>
    </source>
</reference>
<evidence type="ECO:0000313" key="3">
    <source>
        <dbReference type="EMBL" id="CCF56829.1"/>
    </source>
</evidence>
<sequence>MRLSSNKLIDIISNDEKYIDYLTSEYLDSGKITSDKSNGPKSTILIPRCTFTAQRLAYASAMEVSYNSRVLLLGGIPKQWIDKQSRNSISSITHFALKKVRKRTRLITTHSYKCIYRNCDKSRANLVGKVNGDINFDGERGVENNYKYKLATSSFKSTFCGPRSLKRNKDPTHTALGPINISSSSVRSFRVSTTESVSSAKLNSCRETNKSSETIDGGPDSLPAFVTSAYLKGIETISKDHVLKDSIKKELTTPHEGNKRHQKYCMLLDKKVCDKKLCQAYFDEEKSYSIANHEVPYYKKASSNILCHKDGTYTSPTKNDQIISEQLVYLHSDSKYEPNLEKSLVTNNPGKNFNVLQPKPINSDSLLLGKLEQNNTWDNEAKSSYLNVNESTKNAIKIESHSTQNLNKEIELRYDPHLNDDLILMQERMLVLVKVQLSHRNLPPFFSEAAAVDTRIEERWKEYFVIAYRTGNPEKPLILEFYSTKRMIGGSINNVNIKSFAHVGGMDVIINKKTIIQFYNTLDKTICIQNSTLKENYLAEEDIEGHSIDFHPTRFYILKCATLESTYRWYLSLKRILGIHVTPDYIPLSIPDANLSVRIVFQNDTLRKLEKIAKSETEFLKIGLLSNGYRIFPCPLIRYFTVAVLRILRQADLGYQVKKWQHPNVILGCDLKRYDRLEWSPGRESGLLQEYFALSHTHIPELRQLQHYAREISTTWGILTEPFPVEGFLLKITNKYAQEDLLFGKLRVKPCYFFTVENLLFCTSSYKAVPILPEEVPIDLSGIVTNMQDYETILNNMQNIFEEDPYPLDANNHISWLTSEFNNDNFKSNDLRAFKGFNRRICQILNSDNVVDITKIVEVRQGCTKDLTKDELKNTILSVISFTFWGKHVNNEEIAKSCIYITTENNLTMKLLAPDPSVASEWVQRLEAMKKYWQQRQGYDITYMWDLKLKNIDELKISDFEESNIAESSPKWIADMATANTKLFNINGLSLLTPLMQKGLLFLKPRKHTVFTKHYVILVPGFLIVFNCFQRSLTGFAKKTVYYEHSKTISVSEAYLYSGAITELDLLKRGQTFDDLNPGNQTLSRVYADGWRSSENETSRCFTLWFRCKKELSKHLYGERDNLFSPGEAPCSGAVNYDVSTADQPQEQNPPLKLNGLNIKANRIVFMARSRQERDLWILAIYNELERLKRNL</sequence>
<dbReference type="EMBL" id="HE650822">
    <property type="protein sequence ID" value="CCF56829.1"/>
    <property type="molecule type" value="Genomic_DNA"/>
</dbReference>
<dbReference type="InterPro" id="IPR057379">
    <property type="entry name" value="PH_SPO71"/>
</dbReference>
<feature type="domain" description="Sporulation-specific protein 71 N-terminal" evidence="2">
    <location>
        <begin position="42"/>
        <end position="108"/>
    </location>
</feature>
<dbReference type="AlphaFoldDB" id="H2AR29"/>
<evidence type="ECO:0000313" key="4">
    <source>
        <dbReference type="Proteomes" id="UP000005220"/>
    </source>
</evidence>
<dbReference type="PANTHER" id="PTHR28076:SF1">
    <property type="entry name" value="PROSPORE MEMBRANE ADAPTER PROTEIN SPO71"/>
    <property type="match status" value="1"/>
</dbReference>
<dbReference type="InterPro" id="IPR040345">
    <property type="entry name" value="Mug56/Spo71"/>
</dbReference>
<dbReference type="InterPro" id="IPR029217">
    <property type="entry name" value="Spo7_2_N"/>
</dbReference>
<dbReference type="HOGENOM" id="CLU_003938_1_0_1"/>
<dbReference type="eggNOG" id="ENOG502QRAT">
    <property type="taxonomic scope" value="Eukaryota"/>
</dbReference>
<protein>
    <recommendedName>
        <fullName evidence="5">PH domain-containing protein</fullName>
    </recommendedName>
</protein>
<dbReference type="OrthoDB" id="5579281at2759"/>
<dbReference type="SMART" id="SM00233">
    <property type="entry name" value="PH"/>
    <property type="match status" value="2"/>
</dbReference>
<feature type="domain" description="PH" evidence="1">
    <location>
        <begin position="723"/>
        <end position="933"/>
    </location>
</feature>
<evidence type="ECO:0000259" key="1">
    <source>
        <dbReference type="SMART" id="SM00233"/>
    </source>
</evidence>
<organism evidence="3 4">
    <name type="scientific">Kazachstania africana (strain ATCC 22294 / BCRC 22015 / CBS 2517 / CECT 1963 / NBRC 1671 / NRRL Y-8276)</name>
    <name type="common">Yeast</name>
    <name type="synonym">Kluyveromyces africanus</name>
    <dbReference type="NCBI Taxonomy" id="1071382"/>
    <lineage>
        <taxon>Eukaryota</taxon>
        <taxon>Fungi</taxon>
        <taxon>Dikarya</taxon>
        <taxon>Ascomycota</taxon>
        <taxon>Saccharomycotina</taxon>
        <taxon>Saccharomycetes</taxon>
        <taxon>Saccharomycetales</taxon>
        <taxon>Saccharomycetaceae</taxon>
        <taxon>Kazachstania</taxon>
    </lineage>
</organism>
<dbReference type="Proteomes" id="UP000005220">
    <property type="component" value="Chromosome 2"/>
</dbReference>
<name>H2AR29_KAZAF</name>
<proteinExistence type="predicted"/>
<feature type="domain" description="PH" evidence="1">
    <location>
        <begin position="995"/>
        <end position="1188"/>
    </location>
</feature>
<dbReference type="InterPro" id="IPR001849">
    <property type="entry name" value="PH_domain"/>
</dbReference>
<dbReference type="GeneID" id="13884711"/>
<dbReference type="KEGG" id="kaf:KAFR_0B05340"/>
<gene>
    <name evidence="3" type="primary">KAFR0B05340</name>
    <name evidence="3" type="ORF">KAFR_0B05340</name>
</gene>
<dbReference type="FunCoup" id="H2AR29">
    <property type="interactions" value="23"/>
</dbReference>
<dbReference type="STRING" id="1071382.H2AR29"/>
<dbReference type="GO" id="GO:1902657">
    <property type="term" value="P:protein localization to prospore membrane"/>
    <property type="evidence" value="ECO:0007669"/>
    <property type="project" value="EnsemblFungi"/>
</dbReference>
<dbReference type="GO" id="GO:0032120">
    <property type="term" value="P:ascospore-type prospore membrane formation"/>
    <property type="evidence" value="ECO:0007669"/>
    <property type="project" value="EnsemblFungi"/>
</dbReference>
<dbReference type="InParanoid" id="H2AR29"/>
<dbReference type="Pfam" id="PF23207">
    <property type="entry name" value="PH_SPO71"/>
    <property type="match status" value="1"/>
</dbReference>
<dbReference type="GO" id="GO:0043495">
    <property type="term" value="F:protein-membrane adaptor activity"/>
    <property type="evidence" value="ECO:0007669"/>
    <property type="project" value="EnsemblFungi"/>
</dbReference>
<dbReference type="Pfam" id="PF15407">
    <property type="entry name" value="Spo7_2_N"/>
    <property type="match status" value="1"/>
</dbReference>
<dbReference type="InterPro" id="IPR039486">
    <property type="entry name" value="Mug56/Spo71_PH"/>
</dbReference>
<dbReference type="PANTHER" id="PTHR28076">
    <property type="entry name" value="SPORULATION-SPECIFIC PROTEIN 71"/>
    <property type="match status" value="1"/>
</dbReference>
<evidence type="ECO:0000259" key="2">
    <source>
        <dbReference type="SMART" id="SM01316"/>
    </source>
</evidence>
<evidence type="ECO:0008006" key="5">
    <source>
        <dbReference type="Google" id="ProtNLM"/>
    </source>
</evidence>
<dbReference type="GO" id="GO:0005628">
    <property type="term" value="C:prospore membrane"/>
    <property type="evidence" value="ECO:0007669"/>
    <property type="project" value="EnsemblFungi"/>
</dbReference>
<accession>H2AR29</accession>
<dbReference type="SMART" id="SM01316">
    <property type="entry name" value="Spo7_2_N"/>
    <property type="match status" value="1"/>
</dbReference>
<dbReference type="Pfam" id="PF15404">
    <property type="entry name" value="PH_4"/>
    <property type="match status" value="1"/>
</dbReference>